<dbReference type="RefSeq" id="WP_047822378.1">
    <property type="nucleotide sequence ID" value="NZ_CP011770.1"/>
</dbReference>
<dbReference type="GO" id="GO:0015074">
    <property type="term" value="P:DNA integration"/>
    <property type="evidence" value="ECO:0007669"/>
    <property type="project" value="UniProtKB-KW"/>
</dbReference>
<evidence type="ECO:0000313" key="5">
    <source>
        <dbReference type="EMBL" id="AKM11116.1"/>
    </source>
</evidence>
<dbReference type="PANTHER" id="PTHR30349:SF41">
    <property type="entry name" value="INTEGRASE_RECOMBINASE PROTEIN MJ0367-RELATED"/>
    <property type="match status" value="1"/>
</dbReference>
<dbReference type="SUPFAM" id="SSF56349">
    <property type="entry name" value="DNA breaking-rejoining enzymes"/>
    <property type="match status" value="1"/>
</dbReference>
<organism evidence="5 6">
    <name type="scientific">Croceicoccus naphthovorans</name>
    <dbReference type="NCBI Taxonomy" id="1348774"/>
    <lineage>
        <taxon>Bacteria</taxon>
        <taxon>Pseudomonadati</taxon>
        <taxon>Pseudomonadota</taxon>
        <taxon>Alphaproteobacteria</taxon>
        <taxon>Sphingomonadales</taxon>
        <taxon>Erythrobacteraceae</taxon>
        <taxon>Croceicoccus</taxon>
    </lineage>
</organism>
<evidence type="ECO:0000256" key="1">
    <source>
        <dbReference type="ARBA" id="ARBA00008857"/>
    </source>
</evidence>
<dbReference type="AlphaFoldDB" id="A0A0G3XKI3"/>
<evidence type="ECO:0000256" key="4">
    <source>
        <dbReference type="ARBA" id="ARBA00023172"/>
    </source>
</evidence>
<evidence type="ECO:0000256" key="3">
    <source>
        <dbReference type="ARBA" id="ARBA00023125"/>
    </source>
</evidence>
<keyword evidence="2" id="KW-0229">DNA integration</keyword>
<dbReference type="OrthoDB" id="9803188at2"/>
<dbReference type="PANTHER" id="PTHR30349">
    <property type="entry name" value="PHAGE INTEGRASE-RELATED"/>
    <property type="match status" value="1"/>
</dbReference>
<name>A0A0G3XKI3_9SPHN</name>
<dbReference type="Gene3D" id="1.10.443.10">
    <property type="entry name" value="Intergrase catalytic core"/>
    <property type="match status" value="1"/>
</dbReference>
<dbReference type="GO" id="GO:0006310">
    <property type="term" value="P:DNA recombination"/>
    <property type="evidence" value="ECO:0007669"/>
    <property type="project" value="UniProtKB-KW"/>
</dbReference>
<reference evidence="5 6" key="1">
    <citation type="submission" date="2015-06" db="EMBL/GenBank/DDBJ databases">
        <authorList>
            <person name="Zeng Y."/>
            <person name="Huang Y."/>
        </authorList>
    </citation>
    <scope>NUCLEOTIDE SEQUENCE [LARGE SCALE GENOMIC DNA]</scope>
    <source>
        <strain evidence="5 6">PQ-2</strain>
    </source>
</reference>
<gene>
    <name evidence="5" type="ORF">AB433_15855</name>
</gene>
<protein>
    <submittedName>
        <fullName evidence="5">Uncharacterized protein</fullName>
    </submittedName>
</protein>
<keyword evidence="4" id="KW-0233">DNA recombination</keyword>
<dbReference type="GO" id="GO:0003677">
    <property type="term" value="F:DNA binding"/>
    <property type="evidence" value="ECO:0007669"/>
    <property type="project" value="UniProtKB-KW"/>
</dbReference>
<accession>A0A0G3XKI3</accession>
<comment type="similarity">
    <text evidence="1">Belongs to the 'phage' integrase family.</text>
</comment>
<keyword evidence="6" id="KW-1185">Reference proteome</keyword>
<keyword evidence="3" id="KW-0238">DNA-binding</keyword>
<dbReference type="InterPro" id="IPR002104">
    <property type="entry name" value="Integrase_catalytic"/>
</dbReference>
<dbReference type="Pfam" id="PF00589">
    <property type="entry name" value="Phage_integrase"/>
    <property type="match status" value="1"/>
</dbReference>
<dbReference type="PROSITE" id="PS51898">
    <property type="entry name" value="TYR_RECOMBINASE"/>
    <property type="match status" value="1"/>
</dbReference>
<dbReference type="InterPro" id="IPR011010">
    <property type="entry name" value="DNA_brk_join_enz"/>
</dbReference>
<dbReference type="EMBL" id="CP011770">
    <property type="protein sequence ID" value="AKM11116.1"/>
    <property type="molecule type" value="Genomic_DNA"/>
</dbReference>
<evidence type="ECO:0000313" key="6">
    <source>
        <dbReference type="Proteomes" id="UP000035287"/>
    </source>
</evidence>
<sequence length="586" mass="66660">MHTNNHNNSNSEQKKSLLTLEHLREYLLECDLPTSEIALLRSAIKRVDEIIGHGLLDVTANQRVIFERLGHVSPAMAGMSEQSFANLKSRLRKAFRLARGRLFNPRSRYPLTGDWGALQATLDTKMQRATSRLFHFASGQGVLPRHMSDAVIERFEAHLRDEAMTGNWLGTLRGSIRAWNKVAASRDDLPQLTPPEPKRTSYWIDQAEWPSTLVEELDAFLASLASTACFESKSAKPLKPGTIQQYRFNVTVIVSALVHTGTSLSELTSLSDVVRPEHVDRSLRFLHERAGGTITPQMFQLALRARTIGRWCGLPNNELARLDQIFKSVRDQREHRRGMTAKNRALLDKLDDQRFADQLQLLPFILLERAMKNPDRRGSAALARTAMAIELLLVCSVRRANLVSLELGKSIRKIGHGKDAFWIIEHDGAEVKNNEDLRFRLPDQTVALLETYLRDWRPKLCPDPSPWLFPAADGNCIDPKTMAYAIGAQSKRVLGVAITPHQFRHISAELYLKDNPEGIFTVSQHLGHRDINTTRHYYARPKQRQASRHFQEHILRSRDTARIRVRRSVKPRKAVDCSFNEVEDVL</sequence>
<proteinExistence type="inferred from homology"/>
<dbReference type="STRING" id="1348774.AB433_15855"/>
<dbReference type="InterPro" id="IPR050090">
    <property type="entry name" value="Tyrosine_recombinase_XerCD"/>
</dbReference>
<dbReference type="KEGG" id="cna:AB433_15855"/>
<dbReference type="InterPro" id="IPR013762">
    <property type="entry name" value="Integrase-like_cat_sf"/>
</dbReference>
<dbReference type="PATRIC" id="fig|1348774.3.peg.3333"/>
<dbReference type="Proteomes" id="UP000035287">
    <property type="component" value="Chromosome"/>
</dbReference>
<evidence type="ECO:0000256" key="2">
    <source>
        <dbReference type="ARBA" id="ARBA00022908"/>
    </source>
</evidence>
<dbReference type="CDD" id="cd00397">
    <property type="entry name" value="DNA_BRE_C"/>
    <property type="match status" value="1"/>
</dbReference>